<gene>
    <name evidence="2" type="ORF">UM93_13725</name>
</gene>
<sequence>MEWFFVVLIAIVGLIVLIWALRVGRNKGQGVSEADRYLQQLTARSHSAQVSRPQSAPPGQGQQGQPAQGYPVQGYAAAGRPTQQPMQLPPQLVMQAQALVRGGRKIEAVKLIRQVTGLDLASAKRIADSL</sequence>
<evidence type="ECO:0000313" key="3">
    <source>
        <dbReference type="Proteomes" id="UP000061839"/>
    </source>
</evidence>
<dbReference type="InterPro" id="IPR014719">
    <property type="entry name" value="Ribosomal_bL12_C/ClpS-like"/>
</dbReference>
<dbReference type="EMBL" id="CP011005">
    <property type="protein sequence ID" value="AJT42287.1"/>
    <property type="molecule type" value="Genomic_DNA"/>
</dbReference>
<organism evidence="2 3">
    <name type="scientific">Psychromicrobium lacuslunae</name>
    <dbReference type="NCBI Taxonomy" id="1618207"/>
    <lineage>
        <taxon>Bacteria</taxon>
        <taxon>Bacillati</taxon>
        <taxon>Actinomycetota</taxon>
        <taxon>Actinomycetes</taxon>
        <taxon>Micrococcales</taxon>
        <taxon>Micrococcaceae</taxon>
        <taxon>Psychromicrobium</taxon>
    </lineage>
</organism>
<reference evidence="2 3" key="1">
    <citation type="journal article" date="2015" name="Genome Announc.">
        <title>Complete Genome Sequencing of Protease-Producing Novel Arthrobacter sp. Strain IHBB 11108 Using PacBio Single-Molecule Real-Time Sequencing Technology.</title>
        <authorList>
            <person name="Kiran S."/>
            <person name="Swarnkar M.K."/>
            <person name="Pal M."/>
            <person name="Thakur R."/>
            <person name="Tewari R."/>
            <person name="Singh A.K."/>
            <person name="Gulati A."/>
        </authorList>
    </citation>
    <scope>NUCLEOTIDE SEQUENCE [LARGE SCALE GENOMIC DNA]</scope>
    <source>
        <strain evidence="2 3">IHBB 11108</strain>
    </source>
</reference>
<evidence type="ECO:0000313" key="2">
    <source>
        <dbReference type="EMBL" id="AJT42287.1"/>
    </source>
</evidence>
<feature type="compositionally biased region" description="Low complexity" evidence="1">
    <location>
        <begin position="53"/>
        <end position="75"/>
    </location>
</feature>
<dbReference type="HOGENOM" id="CLU_2107002_0_0_11"/>
<name>A0A0D4C0S9_9MICC</name>
<feature type="region of interest" description="Disordered" evidence="1">
    <location>
        <begin position="44"/>
        <end position="87"/>
    </location>
</feature>
<evidence type="ECO:0008006" key="4">
    <source>
        <dbReference type="Google" id="ProtNLM"/>
    </source>
</evidence>
<dbReference type="Gene3D" id="3.30.1390.10">
    <property type="match status" value="1"/>
</dbReference>
<dbReference type="AlphaFoldDB" id="A0A0D4C0S9"/>
<dbReference type="Proteomes" id="UP000061839">
    <property type="component" value="Chromosome"/>
</dbReference>
<evidence type="ECO:0000256" key="1">
    <source>
        <dbReference type="SAM" id="MobiDB-lite"/>
    </source>
</evidence>
<dbReference type="OrthoDB" id="4954643at2"/>
<accession>A0A0D4C0S9</accession>
<proteinExistence type="predicted"/>
<dbReference type="KEGG" id="ari:UM93_13725"/>
<dbReference type="PATRIC" id="fig|1618207.4.peg.2786"/>
<keyword evidence="3" id="KW-1185">Reference proteome</keyword>
<dbReference type="RefSeq" id="WP_045076102.1">
    <property type="nucleotide sequence ID" value="NZ_CP011005.1"/>
</dbReference>
<protein>
    <recommendedName>
        <fullName evidence="4">Ribosomal protein L7/L12 C-terminal domain-containing protein</fullName>
    </recommendedName>
</protein>